<proteinExistence type="predicted"/>
<evidence type="ECO:0000313" key="1">
    <source>
        <dbReference type="EMBL" id="MBX65384.1"/>
    </source>
</evidence>
<accession>A0A2P2QEQ4</accession>
<dbReference type="EMBL" id="GGEC01084900">
    <property type="protein sequence ID" value="MBX65384.1"/>
    <property type="molecule type" value="Transcribed_RNA"/>
</dbReference>
<dbReference type="AlphaFoldDB" id="A0A2P2QEQ4"/>
<name>A0A2P2QEQ4_RHIMU</name>
<organism evidence="1">
    <name type="scientific">Rhizophora mucronata</name>
    <name type="common">Asiatic mangrove</name>
    <dbReference type="NCBI Taxonomy" id="61149"/>
    <lineage>
        <taxon>Eukaryota</taxon>
        <taxon>Viridiplantae</taxon>
        <taxon>Streptophyta</taxon>
        <taxon>Embryophyta</taxon>
        <taxon>Tracheophyta</taxon>
        <taxon>Spermatophyta</taxon>
        <taxon>Magnoliopsida</taxon>
        <taxon>eudicotyledons</taxon>
        <taxon>Gunneridae</taxon>
        <taxon>Pentapetalae</taxon>
        <taxon>rosids</taxon>
        <taxon>fabids</taxon>
        <taxon>Malpighiales</taxon>
        <taxon>Rhizophoraceae</taxon>
        <taxon>Rhizophora</taxon>
    </lineage>
</organism>
<sequence length="88" mass="9806">MRRLRGKFRERNSETNLRTELRELRSSAMTVISEPGNSDKRRALASSAAFRLRTGSTSRAPLFANTLAVSAPIPDVAPVMMAVMERRS</sequence>
<protein>
    <submittedName>
        <fullName evidence="1">Short-chain dehydrogenase TIC 32ic isoform X1</fullName>
    </submittedName>
</protein>
<reference evidence="1" key="1">
    <citation type="submission" date="2018-02" db="EMBL/GenBank/DDBJ databases">
        <title>Rhizophora mucronata_Transcriptome.</title>
        <authorList>
            <person name="Meera S.P."/>
            <person name="Sreeshan A."/>
            <person name="Augustine A."/>
        </authorList>
    </citation>
    <scope>NUCLEOTIDE SEQUENCE</scope>
    <source>
        <tissue evidence="1">Leaf</tissue>
    </source>
</reference>